<evidence type="ECO:0000313" key="7">
    <source>
        <dbReference type="EMBL" id="HII60509.1"/>
    </source>
</evidence>
<dbReference type="InterPro" id="IPR044034">
    <property type="entry name" value="NAC-like_UBA"/>
</dbReference>
<dbReference type="Pfam" id="PF19026">
    <property type="entry name" value="UBA_HYPK"/>
    <property type="match status" value="1"/>
</dbReference>
<comment type="similarity">
    <text evidence="4">Belongs to the NAC-alpha family.</text>
</comment>
<protein>
    <recommendedName>
        <fullName evidence="4 5">Nascent polypeptide-associated complex protein</fullName>
    </recommendedName>
</protein>
<dbReference type="InterPro" id="IPR002715">
    <property type="entry name" value="Nas_poly-pep-assoc_cplx_dom"/>
</dbReference>
<evidence type="ECO:0000256" key="5">
    <source>
        <dbReference type="NCBIfam" id="TIGR00264"/>
    </source>
</evidence>
<reference evidence="7" key="1">
    <citation type="journal article" date="2020" name="bioRxiv">
        <title>A rank-normalized archaeal taxonomy based on genome phylogeny resolves widespread incomplete and uneven classifications.</title>
        <authorList>
            <person name="Rinke C."/>
            <person name="Chuvochina M."/>
            <person name="Mussig A.J."/>
            <person name="Chaumeil P.-A."/>
            <person name="Waite D.W."/>
            <person name="Whitman W.B."/>
            <person name="Parks D.H."/>
            <person name="Hugenholtz P."/>
        </authorList>
    </citation>
    <scope>NUCLEOTIDE SEQUENCE</scope>
    <source>
        <strain evidence="7">UBA8834</strain>
    </source>
</reference>
<accession>A0A832T7T6</accession>
<dbReference type="HAMAP" id="MF_00814">
    <property type="entry name" value="NAC_arch"/>
    <property type="match status" value="1"/>
</dbReference>
<organism evidence="7 8">
    <name type="scientific">Pyrococcus horikoshii</name>
    <dbReference type="NCBI Taxonomy" id="53953"/>
    <lineage>
        <taxon>Archaea</taxon>
        <taxon>Methanobacteriati</taxon>
        <taxon>Methanobacteriota</taxon>
        <taxon>Thermococci</taxon>
        <taxon>Thermococcales</taxon>
        <taxon>Thermococcaceae</taxon>
        <taxon>Pyrococcus</taxon>
    </lineage>
</organism>
<evidence type="ECO:0000256" key="3">
    <source>
        <dbReference type="ARBA" id="ARBA00022927"/>
    </source>
</evidence>
<keyword evidence="3 4" id="KW-0653">Protein transport</keyword>
<sequence length="112" mass="12580">MMPMNPKQLKKLMKQLDMRQLEGVKEVIIKMEDREIIIKEPIVTVIKAMGEKMYQIAGGSEEEKAIINISEEDIKLVMEQAGVDYETAKKALEETGGDLAEAILRLTDSGVE</sequence>
<evidence type="ECO:0000256" key="2">
    <source>
        <dbReference type="ARBA" id="ARBA00022884"/>
    </source>
</evidence>
<dbReference type="Gene3D" id="2.20.70.30">
    <property type="entry name" value="Nascent polypeptide-associated complex domain"/>
    <property type="match status" value="1"/>
</dbReference>
<evidence type="ECO:0000313" key="8">
    <source>
        <dbReference type="Proteomes" id="UP000617544"/>
    </source>
</evidence>
<dbReference type="GO" id="GO:0015031">
    <property type="term" value="P:protein transport"/>
    <property type="evidence" value="ECO:0007669"/>
    <property type="project" value="UniProtKB-UniRule"/>
</dbReference>
<name>A0A832T7T6_PYRHR</name>
<evidence type="ECO:0000256" key="4">
    <source>
        <dbReference type="HAMAP-Rule" id="MF_00814"/>
    </source>
</evidence>
<dbReference type="PROSITE" id="PS51151">
    <property type="entry name" value="NAC_AB"/>
    <property type="match status" value="1"/>
</dbReference>
<evidence type="ECO:0000256" key="1">
    <source>
        <dbReference type="ARBA" id="ARBA00022448"/>
    </source>
</evidence>
<dbReference type="GeneID" id="1443841"/>
<dbReference type="SUPFAM" id="SSF46934">
    <property type="entry name" value="UBA-like"/>
    <property type="match status" value="1"/>
</dbReference>
<feature type="domain" description="NAC-A/B" evidence="6">
    <location>
        <begin position="3"/>
        <end position="69"/>
    </location>
</feature>
<comment type="subunit">
    <text evidence="4">Homodimer. Interacts with the ribosome. Binds ribosomal RNA.</text>
</comment>
<comment type="function">
    <text evidence="4">Contacts the emerging nascent chain on the ribosome.</text>
</comment>
<proteinExistence type="inferred from homology"/>
<dbReference type="RefSeq" id="WP_048053413.1">
    <property type="nucleotide sequence ID" value="NZ_DUJN01000002.1"/>
</dbReference>
<gene>
    <name evidence="4" type="primary">nac</name>
    <name evidence="7" type="ORF">HA331_01890</name>
</gene>
<dbReference type="InterPro" id="IPR005231">
    <property type="entry name" value="NAC_arc"/>
</dbReference>
<dbReference type="InterPro" id="IPR038187">
    <property type="entry name" value="NAC_A/B_dom_sf"/>
</dbReference>
<dbReference type="Pfam" id="PF01849">
    <property type="entry name" value="NAC"/>
    <property type="match status" value="1"/>
</dbReference>
<dbReference type="AlphaFoldDB" id="A0A832T7T6"/>
<evidence type="ECO:0000259" key="6">
    <source>
        <dbReference type="PROSITE" id="PS51151"/>
    </source>
</evidence>
<dbReference type="CDD" id="cd14359">
    <property type="entry name" value="UBA_AeNAC"/>
    <property type="match status" value="1"/>
</dbReference>
<dbReference type="NCBIfam" id="TIGR00264">
    <property type="entry name" value="archaeal-type nascent polypeptide-associated complex protein"/>
    <property type="match status" value="1"/>
</dbReference>
<dbReference type="EMBL" id="DUJN01000002">
    <property type="protein sequence ID" value="HII60509.1"/>
    <property type="molecule type" value="Genomic_DNA"/>
</dbReference>
<keyword evidence="1 4" id="KW-0813">Transport</keyword>
<dbReference type="InterPro" id="IPR009060">
    <property type="entry name" value="UBA-like_sf"/>
</dbReference>
<dbReference type="Gene3D" id="1.10.8.10">
    <property type="entry name" value="DNA helicase RuvA subunit, C-terminal domain"/>
    <property type="match status" value="1"/>
</dbReference>
<comment type="caution">
    <text evidence="7">The sequence shown here is derived from an EMBL/GenBank/DDBJ whole genome shotgun (WGS) entry which is preliminary data.</text>
</comment>
<dbReference type="Proteomes" id="UP000617544">
    <property type="component" value="Unassembled WGS sequence"/>
</dbReference>
<dbReference type="GO" id="GO:0003723">
    <property type="term" value="F:RNA binding"/>
    <property type="evidence" value="ECO:0007669"/>
    <property type="project" value="UniProtKB-UniRule"/>
</dbReference>
<keyword evidence="2 4" id="KW-0694">RNA-binding</keyword>
<dbReference type="SMART" id="SM01407">
    <property type="entry name" value="NAC"/>
    <property type="match status" value="1"/>
</dbReference>